<sequence length="795" mass="90354">MAEANVQRTLISMHNSYQVAPLPWREHVQLENEDFYRQLECFPSMLNVPGYRNINRNRWRSIRDRVETEREQGGGTVMELSRDANLVAFALFQVKEFQQALDKTEEVLKMDGLNLVANANKATLLWNMGDKSTAREQIAHLKKLKEQAFFREREVEGKAEIAYCCSRLGPVYDQLTVQYFEEVVKQRPGEMDWKLGLAIALQRSLYTNSRMCHGVDTDNALRMGQKAAMLLQEVKVSNASNLVKAQAAAKLGGLLVYQYLDVRKELGGAFASLDFPLRCIQEAERLAPTNVSVLTMCGQFYVMGEYCNENKARRLLQESIDIRPTANAFLQLCKICERCKDNNLALSYYQKSIEISYGENTLARFRMANLYNRINMLVEAIDEYKQILSRDKSLNNPLDQIRAYEKAGLVYLEMDKRPAHRRETLTSCGQRSTDQLNAGVYQTLKEKGLQLLEQALYMQSHISATNPELTQYLQSRGYSFKILLDAIRRDTSLSPVEKLTREARLYYIIGDEEQALDALKKVPDDERLKEDRPDILEMELRCLIKRKDYMNALSIVTYLDATGKLENLRDTGLTGLPVLVYVLAGQRRLMMVGTWISFDFNRQMAQSTFLWAFDYMFPRATLADQPAEGACDSDAWHVTILHDPQDDDVAQAAQSVKVVLTEACGLRVTCMSDDVHPGCTELFGVLEQADNCRLLMVVLGNTEPSEEFLCGYLAPCLSPQSPQTDKAPRQFVVQTQQGRQFPRVLGGYPSCLCPSELLSGLQKSSLHFTKTEINAICSFFCTMLGVEGSEEYLTK</sequence>
<keyword evidence="2" id="KW-1185">Reference proteome</keyword>
<evidence type="ECO:0000313" key="2">
    <source>
        <dbReference type="Proteomes" id="UP001374579"/>
    </source>
</evidence>
<organism evidence="1 2">
    <name type="scientific">Littorina saxatilis</name>
    <dbReference type="NCBI Taxonomy" id="31220"/>
    <lineage>
        <taxon>Eukaryota</taxon>
        <taxon>Metazoa</taxon>
        <taxon>Spiralia</taxon>
        <taxon>Lophotrochozoa</taxon>
        <taxon>Mollusca</taxon>
        <taxon>Gastropoda</taxon>
        <taxon>Caenogastropoda</taxon>
        <taxon>Littorinimorpha</taxon>
        <taxon>Littorinoidea</taxon>
        <taxon>Littorinidae</taxon>
        <taxon>Littorina</taxon>
    </lineage>
</organism>
<accession>A0AAN9C2A4</accession>
<evidence type="ECO:0000313" key="1">
    <source>
        <dbReference type="EMBL" id="KAK7116091.1"/>
    </source>
</evidence>
<dbReference type="InterPro" id="IPR011990">
    <property type="entry name" value="TPR-like_helical_dom_sf"/>
</dbReference>
<dbReference type="InterPro" id="IPR019734">
    <property type="entry name" value="TPR_rpt"/>
</dbReference>
<dbReference type="EMBL" id="JBAMIC010000001">
    <property type="protein sequence ID" value="KAK7116091.1"/>
    <property type="molecule type" value="Genomic_DNA"/>
</dbReference>
<evidence type="ECO:0008006" key="3">
    <source>
        <dbReference type="Google" id="ProtNLM"/>
    </source>
</evidence>
<comment type="caution">
    <text evidence="1">The sequence shown here is derived from an EMBL/GenBank/DDBJ whole genome shotgun (WGS) entry which is preliminary data.</text>
</comment>
<dbReference type="Gene3D" id="1.25.40.10">
    <property type="entry name" value="Tetratricopeptide repeat domain"/>
    <property type="match status" value="2"/>
</dbReference>
<dbReference type="SMART" id="SM00028">
    <property type="entry name" value="TPR"/>
    <property type="match status" value="3"/>
</dbReference>
<dbReference type="PANTHER" id="PTHR16253:SF0">
    <property type="entry name" value="TETRATRICOPEPTIDE REPEAT PROTEIN 22"/>
    <property type="match status" value="1"/>
</dbReference>
<proteinExistence type="predicted"/>
<dbReference type="InterPro" id="IPR042342">
    <property type="entry name" value="TTC22"/>
</dbReference>
<protein>
    <recommendedName>
        <fullName evidence="3">Tetratricopeptide repeat protein</fullName>
    </recommendedName>
</protein>
<name>A0AAN9C2A4_9CAEN</name>
<reference evidence="1 2" key="1">
    <citation type="submission" date="2024-02" db="EMBL/GenBank/DDBJ databases">
        <title>Chromosome-scale genome assembly of the rough periwinkle Littorina saxatilis.</title>
        <authorList>
            <person name="De Jode A."/>
            <person name="Faria R."/>
            <person name="Formenti G."/>
            <person name="Sims Y."/>
            <person name="Smith T.P."/>
            <person name="Tracey A."/>
            <person name="Wood J.M.D."/>
            <person name="Zagrodzka Z.B."/>
            <person name="Johannesson K."/>
            <person name="Butlin R.K."/>
            <person name="Leder E.H."/>
        </authorList>
    </citation>
    <scope>NUCLEOTIDE SEQUENCE [LARGE SCALE GENOMIC DNA]</scope>
    <source>
        <strain evidence="1">Snail1</strain>
        <tissue evidence="1">Muscle</tissue>
    </source>
</reference>
<gene>
    <name evidence="1" type="ORF">V1264_001836</name>
</gene>
<dbReference type="PANTHER" id="PTHR16253">
    <property type="entry name" value="TETRATRICOPEPTIDE REPEAT PROTEIN 22"/>
    <property type="match status" value="1"/>
</dbReference>
<dbReference type="AlphaFoldDB" id="A0AAN9C2A4"/>
<dbReference type="SUPFAM" id="SSF48452">
    <property type="entry name" value="TPR-like"/>
    <property type="match status" value="1"/>
</dbReference>
<dbReference type="Proteomes" id="UP001374579">
    <property type="component" value="Unassembled WGS sequence"/>
</dbReference>